<reference evidence="3" key="1">
    <citation type="journal article" date="2014" name="DNA Res.">
        <title>A complete view of the genetic diversity of the Escherichia coli O-antigen biosynthesis gene cluster.</title>
        <authorList>
            <person name="Iguchi A."/>
            <person name="Iyoda S."/>
            <person name="Kikuchi T."/>
            <person name="Ogura Y."/>
            <person name="Katsura K."/>
            <person name="Ohnishi M."/>
            <person name="Hayashi T."/>
            <person name="Thomson N.R."/>
        </authorList>
    </citation>
    <scope>NUCLEOTIDE SEQUENCE</scope>
    <source>
        <strain evidence="3">U19-41</strain>
    </source>
</reference>
<evidence type="ECO:0000313" key="3">
    <source>
        <dbReference type="EMBL" id="BAQ01028.1"/>
    </source>
</evidence>
<dbReference type="Gene3D" id="3.40.720.10">
    <property type="entry name" value="Alkaline Phosphatase, subunit A"/>
    <property type="match status" value="1"/>
</dbReference>
<dbReference type="Pfam" id="PF00884">
    <property type="entry name" value="Sulfatase"/>
    <property type="match status" value="1"/>
</dbReference>
<dbReference type="EMBL" id="AB812020">
    <property type="protein sequence ID" value="BAQ01028.1"/>
    <property type="molecule type" value="Genomic_DNA"/>
</dbReference>
<keyword evidence="1" id="KW-0812">Transmembrane</keyword>
<dbReference type="InterPro" id="IPR052701">
    <property type="entry name" value="GAG_Ulvan_Degrading_Sulfatases"/>
</dbReference>
<dbReference type="InterPro" id="IPR017850">
    <property type="entry name" value="Alkaline_phosphatase_core_sf"/>
</dbReference>
<keyword evidence="1" id="KW-0472">Membrane</keyword>
<sequence>MKAFGMMKVVFKIYIPYLIVMIAVFVMLTYTDMVSKFSSIALEYFCIFTSLFVFKKIYRGIIWTLVVGILGAQISSLYTSGNYVIPLTLSNVGEYNALGFELLFKLLCISLLFLCVAQIIFSPVFTYDIPRRKTFLLALLFLPLINGPLVKFTETLYFYYKQVTFSPAYNYPAIAKKFLKTDIWYDESLLLKNKKPNVIVIFTEGMSFNVIDSVNNLGLGVTPKLDEIMKKSFFFINYYNHTAATFRGLRGQLTSAYQFKDGVGANGDGFFEITNQKVKSIYNKRLVSLPEILNSNGYKTIFLSSTEKTSTLNAMLKTLSFNEVLGMGDFDFYQNDRMSDKQTFIALKEVVERNKNNKFFIGVYPSGTHHGLDSPDLRFRDGSNSYYNKFYNFDHQVGKFIDYLTSTGLINNTLVVITADHSTFPTPQFNKSFSSNSDYFVDAIPLIILGAGIESKKNNAHGKNSLALAPTILNLLNINHYPNFFLGCSLLDVKCQSTFSHISAIGNSFFKTGDKKCSSDDYNVKKLDNSSDIINFYNVSG</sequence>
<dbReference type="SUPFAM" id="SSF53649">
    <property type="entry name" value="Alkaline phosphatase-like"/>
    <property type="match status" value="1"/>
</dbReference>
<dbReference type="PANTHER" id="PTHR43751">
    <property type="entry name" value="SULFATASE"/>
    <property type="match status" value="1"/>
</dbReference>
<proteinExistence type="predicted"/>
<feature type="transmembrane region" description="Helical" evidence="1">
    <location>
        <begin position="103"/>
        <end position="125"/>
    </location>
</feature>
<protein>
    <submittedName>
        <fullName evidence="3">Putative sulfatase</fullName>
    </submittedName>
</protein>
<dbReference type="InterPro" id="IPR000917">
    <property type="entry name" value="Sulfatase_N"/>
</dbReference>
<feature type="transmembrane region" description="Helical" evidence="1">
    <location>
        <begin position="9"/>
        <end position="31"/>
    </location>
</feature>
<feature type="transmembrane region" description="Helical" evidence="1">
    <location>
        <begin position="61"/>
        <end position="83"/>
    </location>
</feature>
<dbReference type="CDD" id="cd16015">
    <property type="entry name" value="LTA_synthase"/>
    <property type="match status" value="1"/>
</dbReference>
<evidence type="ECO:0000259" key="2">
    <source>
        <dbReference type="Pfam" id="PF00884"/>
    </source>
</evidence>
<evidence type="ECO:0000256" key="1">
    <source>
        <dbReference type="SAM" id="Phobius"/>
    </source>
</evidence>
<dbReference type="AlphaFoldDB" id="A0A0A8J4Z0"/>
<accession>A0A0A8J4Z0</accession>
<feature type="transmembrane region" description="Helical" evidence="1">
    <location>
        <begin position="137"/>
        <end position="160"/>
    </location>
</feature>
<feature type="transmembrane region" description="Helical" evidence="1">
    <location>
        <begin position="37"/>
        <end position="54"/>
    </location>
</feature>
<name>A0A0A8J4Z0_ECOLX</name>
<organism evidence="3">
    <name type="scientific">Escherichia coli</name>
    <dbReference type="NCBI Taxonomy" id="562"/>
    <lineage>
        <taxon>Bacteria</taxon>
        <taxon>Pseudomonadati</taxon>
        <taxon>Pseudomonadota</taxon>
        <taxon>Gammaproteobacteria</taxon>
        <taxon>Enterobacterales</taxon>
        <taxon>Enterobacteriaceae</taxon>
        <taxon>Escherichia</taxon>
    </lineage>
</organism>
<dbReference type="PANTHER" id="PTHR43751:SF3">
    <property type="entry name" value="SULFATASE N-TERMINAL DOMAIN-CONTAINING PROTEIN"/>
    <property type="match status" value="1"/>
</dbReference>
<feature type="domain" description="Sulfatase N-terminal" evidence="2">
    <location>
        <begin position="196"/>
        <end position="478"/>
    </location>
</feature>
<keyword evidence="1" id="KW-1133">Transmembrane helix</keyword>